<name>A0A9K3E7U9_HELAN</name>
<dbReference type="Gramene" id="mRNA:HanXRQr2_Chr14g0636321">
    <property type="protein sequence ID" value="mRNA:HanXRQr2_Chr14g0636321"/>
    <property type="gene ID" value="HanXRQr2_Chr14g0636321"/>
</dbReference>
<protein>
    <submittedName>
        <fullName evidence="2">Metacaspase type I, plant</fullName>
    </submittedName>
</protein>
<comment type="caution">
    <text evidence="2">The sequence shown here is derived from an EMBL/GenBank/DDBJ whole genome shotgun (WGS) entry which is preliminary data.</text>
</comment>
<comment type="similarity">
    <text evidence="1">Belongs to the peptidase C14B family.</text>
</comment>
<reference evidence="2" key="1">
    <citation type="journal article" date="2017" name="Nature">
        <title>The sunflower genome provides insights into oil metabolism, flowering and Asterid evolution.</title>
        <authorList>
            <person name="Badouin H."/>
            <person name="Gouzy J."/>
            <person name="Grassa C.J."/>
            <person name="Murat F."/>
            <person name="Staton S.E."/>
            <person name="Cottret L."/>
            <person name="Lelandais-Briere C."/>
            <person name="Owens G.L."/>
            <person name="Carrere S."/>
            <person name="Mayjonade B."/>
            <person name="Legrand L."/>
            <person name="Gill N."/>
            <person name="Kane N.C."/>
            <person name="Bowers J.E."/>
            <person name="Hubner S."/>
            <person name="Bellec A."/>
            <person name="Berard A."/>
            <person name="Berges H."/>
            <person name="Blanchet N."/>
            <person name="Boniface M.C."/>
            <person name="Brunel D."/>
            <person name="Catrice O."/>
            <person name="Chaidir N."/>
            <person name="Claudel C."/>
            <person name="Donnadieu C."/>
            <person name="Faraut T."/>
            <person name="Fievet G."/>
            <person name="Helmstetter N."/>
            <person name="King M."/>
            <person name="Knapp S.J."/>
            <person name="Lai Z."/>
            <person name="Le Paslier M.C."/>
            <person name="Lippi Y."/>
            <person name="Lorenzon L."/>
            <person name="Mandel J.R."/>
            <person name="Marage G."/>
            <person name="Marchand G."/>
            <person name="Marquand E."/>
            <person name="Bret-Mestries E."/>
            <person name="Morien E."/>
            <person name="Nambeesan S."/>
            <person name="Nguyen T."/>
            <person name="Pegot-Espagnet P."/>
            <person name="Pouilly N."/>
            <person name="Raftis F."/>
            <person name="Sallet E."/>
            <person name="Schiex T."/>
            <person name="Thomas J."/>
            <person name="Vandecasteele C."/>
            <person name="Vares D."/>
            <person name="Vear F."/>
            <person name="Vautrin S."/>
            <person name="Crespi M."/>
            <person name="Mangin B."/>
            <person name="Burke J.M."/>
            <person name="Salse J."/>
            <person name="Munos S."/>
            <person name="Vincourt P."/>
            <person name="Rieseberg L.H."/>
            <person name="Langlade N.B."/>
        </authorList>
    </citation>
    <scope>NUCLEOTIDE SEQUENCE</scope>
    <source>
        <tissue evidence="2">Leaves</tissue>
    </source>
</reference>
<organism evidence="2 3">
    <name type="scientific">Helianthus annuus</name>
    <name type="common">Common sunflower</name>
    <dbReference type="NCBI Taxonomy" id="4232"/>
    <lineage>
        <taxon>Eukaryota</taxon>
        <taxon>Viridiplantae</taxon>
        <taxon>Streptophyta</taxon>
        <taxon>Embryophyta</taxon>
        <taxon>Tracheophyta</taxon>
        <taxon>Spermatophyta</taxon>
        <taxon>Magnoliopsida</taxon>
        <taxon>eudicotyledons</taxon>
        <taxon>Gunneridae</taxon>
        <taxon>Pentapetalae</taxon>
        <taxon>asterids</taxon>
        <taxon>campanulids</taxon>
        <taxon>Asterales</taxon>
        <taxon>Asteraceae</taxon>
        <taxon>Asteroideae</taxon>
        <taxon>Heliantheae alliance</taxon>
        <taxon>Heliantheae</taxon>
        <taxon>Helianthus</taxon>
    </lineage>
</organism>
<dbReference type="Proteomes" id="UP000215914">
    <property type="component" value="Unassembled WGS sequence"/>
</dbReference>
<dbReference type="PANTHER" id="PTHR48104">
    <property type="entry name" value="METACASPASE-4"/>
    <property type="match status" value="1"/>
</dbReference>
<accession>A0A9K3E7U9</accession>
<dbReference type="EMBL" id="MNCJ02000329">
    <property type="protein sequence ID" value="KAF5768425.1"/>
    <property type="molecule type" value="Genomic_DNA"/>
</dbReference>
<gene>
    <name evidence="2" type="ORF">HanXRQr2_Chr14g0636321</name>
</gene>
<dbReference type="Gene3D" id="3.40.50.12660">
    <property type="match status" value="1"/>
</dbReference>
<evidence type="ECO:0000313" key="3">
    <source>
        <dbReference type="Proteomes" id="UP000215914"/>
    </source>
</evidence>
<evidence type="ECO:0000256" key="1">
    <source>
        <dbReference type="ARBA" id="ARBA00009005"/>
    </source>
</evidence>
<keyword evidence="3" id="KW-1185">Reference proteome</keyword>
<reference evidence="2" key="2">
    <citation type="submission" date="2020-06" db="EMBL/GenBank/DDBJ databases">
        <title>Helianthus annuus Genome sequencing and assembly Release 2.</title>
        <authorList>
            <person name="Gouzy J."/>
            <person name="Langlade N."/>
            <person name="Munos S."/>
        </authorList>
    </citation>
    <scope>NUCLEOTIDE SEQUENCE</scope>
    <source>
        <tissue evidence="2">Leaves</tissue>
    </source>
</reference>
<proteinExistence type="inferred from homology"/>
<dbReference type="InterPro" id="IPR050452">
    <property type="entry name" value="Metacaspase"/>
</dbReference>
<dbReference type="AlphaFoldDB" id="A0A9K3E7U9"/>
<evidence type="ECO:0000313" key="2">
    <source>
        <dbReference type="EMBL" id="KAF5768425.1"/>
    </source>
</evidence>
<sequence length="154" mass="16658">MLYYCRSGRYVWEDHSPQSGFFKGTNGGEVIFFGGCDDDQSSADTVALSKVTSTGAMTFSFSFIQAIERGHATTYGDMLTSMRTTIRNNESDMGGGAVTSLLGMLLTGGSLGGGIRQVSSSLLEIFLLHYCVGQNEWVGLTHKHIPLLIENLVD</sequence>
<dbReference type="PANTHER" id="PTHR48104:SF32">
    <property type="entry name" value="METACASPASE-1-LIKE"/>
    <property type="match status" value="1"/>
</dbReference>